<dbReference type="InterPro" id="IPR054831">
    <property type="entry name" value="UPF0122_fam_protein"/>
</dbReference>
<dbReference type="EMBL" id="DXES01000080">
    <property type="protein sequence ID" value="HIX65350.1"/>
    <property type="molecule type" value="Genomic_DNA"/>
</dbReference>
<keyword evidence="4" id="KW-0238">DNA-binding</keyword>
<dbReference type="InterPro" id="IPR013324">
    <property type="entry name" value="RNA_pol_sigma_r3/r4-like"/>
</dbReference>
<dbReference type="InterPro" id="IPR007394">
    <property type="entry name" value="UPF0122"/>
</dbReference>
<dbReference type="PANTHER" id="PTHR40083">
    <property type="entry name" value="UPF0122 PROTEIN CBO2450/CLC_2298"/>
    <property type="match status" value="1"/>
</dbReference>
<evidence type="ECO:0000256" key="2">
    <source>
        <dbReference type="ARBA" id="ARBA00024764"/>
    </source>
</evidence>
<dbReference type="GO" id="GO:0003677">
    <property type="term" value="F:DNA binding"/>
    <property type="evidence" value="ECO:0007669"/>
    <property type="project" value="UniProtKB-KW"/>
</dbReference>
<dbReference type="NCBIfam" id="NF045758">
    <property type="entry name" value="YlxM"/>
    <property type="match status" value="1"/>
</dbReference>
<evidence type="ECO:0000256" key="1">
    <source>
        <dbReference type="ARBA" id="ARBA00008720"/>
    </source>
</evidence>
<dbReference type="Gene3D" id="1.10.10.10">
    <property type="entry name" value="Winged helix-like DNA-binding domain superfamily/Winged helix DNA-binding domain"/>
    <property type="match status" value="1"/>
</dbReference>
<reference evidence="4" key="1">
    <citation type="journal article" date="2021" name="PeerJ">
        <title>Extensive microbial diversity within the chicken gut microbiome revealed by metagenomics and culture.</title>
        <authorList>
            <person name="Gilroy R."/>
            <person name="Ravi A."/>
            <person name="Getino M."/>
            <person name="Pursley I."/>
            <person name="Horton D.L."/>
            <person name="Alikhan N.F."/>
            <person name="Baker D."/>
            <person name="Gharbi K."/>
            <person name="Hall N."/>
            <person name="Watson M."/>
            <person name="Adriaenssens E.M."/>
            <person name="Foster-Nyarko E."/>
            <person name="Jarju S."/>
            <person name="Secka A."/>
            <person name="Antonio M."/>
            <person name="Oren A."/>
            <person name="Chaudhuri R.R."/>
            <person name="La Ragione R."/>
            <person name="Hildebrand F."/>
            <person name="Pallen M.J."/>
        </authorList>
    </citation>
    <scope>NUCLEOTIDE SEQUENCE</scope>
    <source>
        <strain evidence="4">CHK188-5543</strain>
    </source>
</reference>
<proteinExistence type="inferred from homology"/>
<comment type="function">
    <text evidence="2 3">Might take part in the signal recognition particle (SRP) pathway. This is inferred from the conservation of its genetic proximity to ftsY/ffh. May be a regulatory protein.</text>
</comment>
<dbReference type="PANTHER" id="PTHR40083:SF1">
    <property type="entry name" value="UPF0122 PROTEIN YLXM"/>
    <property type="match status" value="1"/>
</dbReference>
<evidence type="ECO:0000256" key="3">
    <source>
        <dbReference type="HAMAP-Rule" id="MF_00245"/>
    </source>
</evidence>
<comment type="similarity">
    <text evidence="1 3">Belongs to the UPF0122 family.</text>
</comment>
<accession>A0A9D2B6Q7</accession>
<dbReference type="Proteomes" id="UP000886800">
    <property type="component" value="Unassembled WGS sequence"/>
</dbReference>
<sequence>MAKDLRISLLLDFYGDMLTEKQRDVVELYYNEDLSLAEIAAHSQITRQGVRDSIKRAEGILLDLEERLGLAKKFRQIQDGLDEMAACARQIQAFNARHGNFQEVSAPAARIVELAGKLND</sequence>
<reference evidence="4" key="2">
    <citation type="submission" date="2021-04" db="EMBL/GenBank/DDBJ databases">
        <authorList>
            <person name="Gilroy R."/>
        </authorList>
    </citation>
    <scope>NUCLEOTIDE SEQUENCE</scope>
    <source>
        <strain evidence="4">CHK188-5543</strain>
    </source>
</reference>
<dbReference type="AlphaFoldDB" id="A0A9D2B6Q7"/>
<dbReference type="InterPro" id="IPR036388">
    <property type="entry name" value="WH-like_DNA-bd_sf"/>
</dbReference>
<organism evidence="4 5">
    <name type="scientific">Candidatus Anaerotruncus excrementipullorum</name>
    <dbReference type="NCBI Taxonomy" id="2838465"/>
    <lineage>
        <taxon>Bacteria</taxon>
        <taxon>Bacillati</taxon>
        <taxon>Bacillota</taxon>
        <taxon>Clostridia</taxon>
        <taxon>Eubacteriales</taxon>
        <taxon>Oscillospiraceae</taxon>
        <taxon>Anaerotruncus</taxon>
    </lineage>
</organism>
<evidence type="ECO:0000313" key="4">
    <source>
        <dbReference type="EMBL" id="HIX65350.1"/>
    </source>
</evidence>
<dbReference type="Pfam" id="PF04297">
    <property type="entry name" value="UPF0122"/>
    <property type="match status" value="1"/>
</dbReference>
<dbReference type="SUPFAM" id="SSF88659">
    <property type="entry name" value="Sigma3 and sigma4 domains of RNA polymerase sigma factors"/>
    <property type="match status" value="1"/>
</dbReference>
<gene>
    <name evidence="4" type="ORF">H9736_03790</name>
</gene>
<evidence type="ECO:0000313" key="5">
    <source>
        <dbReference type="Proteomes" id="UP000886800"/>
    </source>
</evidence>
<protein>
    <recommendedName>
        <fullName evidence="3">UPF0122 protein H9736_03790</fullName>
    </recommendedName>
</protein>
<dbReference type="HAMAP" id="MF_00245">
    <property type="entry name" value="UPF0122"/>
    <property type="match status" value="1"/>
</dbReference>
<name>A0A9D2B6Q7_9FIRM</name>
<comment type="caution">
    <text evidence="4">The sequence shown here is derived from an EMBL/GenBank/DDBJ whole genome shotgun (WGS) entry which is preliminary data.</text>
</comment>